<dbReference type="InterPro" id="IPR021145">
    <property type="entry name" value="Portal_protein_SPP1_Gp6-like"/>
</dbReference>
<reference evidence="2" key="1">
    <citation type="submission" date="2022-10" db="EMBL/GenBank/DDBJ databases">
        <title>Rhodococcus sp.75.</title>
        <authorList>
            <person name="Sun M."/>
        </authorList>
    </citation>
    <scope>NUCLEOTIDE SEQUENCE</scope>
    <source>
        <strain evidence="2">75</strain>
    </source>
</reference>
<organism evidence="2 3">
    <name type="scientific">Rhodococcus antarcticus</name>
    <dbReference type="NCBI Taxonomy" id="2987751"/>
    <lineage>
        <taxon>Bacteria</taxon>
        <taxon>Bacillati</taxon>
        <taxon>Actinomycetota</taxon>
        <taxon>Actinomycetes</taxon>
        <taxon>Mycobacteriales</taxon>
        <taxon>Nocardiaceae</taxon>
        <taxon>Rhodococcus</taxon>
    </lineage>
</organism>
<keyword evidence="3" id="KW-1185">Reference proteome</keyword>
<dbReference type="Proteomes" id="UP001164965">
    <property type="component" value="Chromosome"/>
</dbReference>
<sequence length="483" mass="52959">MTTSPQALAGQLLGILDKDAERLSIIDRYSRGDHDDPYIPDLADDEYRLLARRSVSNWLPLLIGTPAQALYVDSYRPSRKPAETNAEPSEPSASWKHWQYSRLDARQAAVYRGALTFGHSFTVTERDAKGKVTTKGLSALRTAALYEDAANDDDAYAALTVTKKPHGEKGRGQARLWDAKRVYKLTYLSLTDPTTIRVDAGKLHGNAECPVTRFAAAVDLDGRTSGVVEPMIPLQDRINQTIFDLLVAQTYGSFKVRWATGMAPPIIRDEEGEAVLDVDGQPQPLPINLNAKRFLFGEDDTVNFGTLDETPLGGYIESIDMSIRHLGAISQTPPHYLLGQIANLSAEALTAAETALARKVEEFKHVFGEAWERVFRLAAQLDGNTADAEDFEGEVYWRDMEGRSLAQTADGLGKLAESLGIPKRGLWRRVPQITQGEIDEWGDMLEQDRPEVAMSGALRRAGAANQPAPVAPVVAAPEQPPAA</sequence>
<gene>
    <name evidence="2" type="ORF">RHODO2019_10855</name>
</gene>
<protein>
    <submittedName>
        <fullName evidence="2">Phage portal protein</fullName>
    </submittedName>
</protein>
<evidence type="ECO:0000313" key="2">
    <source>
        <dbReference type="EMBL" id="UZJ23707.1"/>
    </source>
</evidence>
<dbReference type="RefSeq" id="WP_265381815.1">
    <property type="nucleotide sequence ID" value="NZ_CP110615.1"/>
</dbReference>
<evidence type="ECO:0000256" key="1">
    <source>
        <dbReference type="SAM" id="MobiDB-lite"/>
    </source>
</evidence>
<evidence type="ECO:0000313" key="3">
    <source>
        <dbReference type="Proteomes" id="UP001164965"/>
    </source>
</evidence>
<feature type="compositionally biased region" description="Low complexity" evidence="1">
    <location>
        <begin position="461"/>
        <end position="477"/>
    </location>
</feature>
<proteinExistence type="predicted"/>
<feature type="region of interest" description="Disordered" evidence="1">
    <location>
        <begin position="459"/>
        <end position="483"/>
    </location>
</feature>
<dbReference type="Pfam" id="PF05133">
    <property type="entry name" value="SPP1_portal"/>
    <property type="match status" value="1"/>
</dbReference>
<accession>A0ABY6NWD3</accession>
<name>A0ABY6NWD3_9NOCA</name>
<dbReference type="EMBL" id="CP110615">
    <property type="protein sequence ID" value="UZJ23707.1"/>
    <property type="molecule type" value="Genomic_DNA"/>
</dbReference>